<dbReference type="SUPFAM" id="SSF56645">
    <property type="entry name" value="Acyl-CoA dehydrogenase NM domain-like"/>
    <property type="match status" value="1"/>
</dbReference>
<accession>A0A0N9WEN0</accession>
<evidence type="ECO:0008006" key="7">
    <source>
        <dbReference type="Google" id="ProtNLM"/>
    </source>
</evidence>
<organism evidence="5 6">
    <name type="scientific">Acinetobacter equi</name>
    <dbReference type="NCBI Taxonomy" id="1324350"/>
    <lineage>
        <taxon>Bacteria</taxon>
        <taxon>Pseudomonadati</taxon>
        <taxon>Pseudomonadota</taxon>
        <taxon>Gammaproteobacteria</taxon>
        <taxon>Moraxellales</taxon>
        <taxon>Moraxellaceae</taxon>
        <taxon>Acinetobacter</taxon>
    </lineage>
</organism>
<name>A0A0N9WEN0_9GAMM</name>
<keyword evidence="6" id="KW-1185">Reference proteome</keyword>
<evidence type="ECO:0000313" key="6">
    <source>
        <dbReference type="Proteomes" id="UP000064939"/>
    </source>
</evidence>
<dbReference type="InterPro" id="IPR050741">
    <property type="entry name" value="Acyl-CoA_dehydrogenase"/>
</dbReference>
<dbReference type="InterPro" id="IPR006091">
    <property type="entry name" value="Acyl-CoA_Oxase/DH_mid-dom"/>
</dbReference>
<reference evidence="5 6" key="1">
    <citation type="journal article" date="2015" name="Int. J. Syst. Evol. Microbiol.">
        <title>Acinetobacter equi sp. nov. isolated from horse faeces.</title>
        <authorList>
            <person name="Poppel M.T."/>
            <person name="Skiebe E."/>
            <person name="Laue M."/>
            <person name="Bergmann H."/>
            <person name="Ebersberger I."/>
            <person name="Garn T."/>
            <person name="Fruth A."/>
            <person name="Baumgardt S."/>
            <person name="Busse H.J."/>
            <person name="Wilharm G."/>
        </authorList>
    </citation>
    <scope>NUCLEOTIDE SEQUENCE [LARGE SCALE GENOMIC DNA]</scope>
    <source>
        <strain evidence="5 6">114</strain>
    </source>
</reference>
<dbReference type="GO" id="GO:0005737">
    <property type="term" value="C:cytoplasm"/>
    <property type="evidence" value="ECO:0007669"/>
    <property type="project" value="TreeGrafter"/>
</dbReference>
<dbReference type="Pfam" id="PF08028">
    <property type="entry name" value="Acyl-CoA_dh_2"/>
    <property type="match status" value="1"/>
</dbReference>
<dbReference type="RefSeq" id="WP_054581685.1">
    <property type="nucleotide sequence ID" value="NZ_CP012808.1"/>
</dbReference>
<gene>
    <name evidence="5" type="ORF">AOY20_09805</name>
</gene>
<keyword evidence="2" id="KW-0560">Oxidoreductase</keyword>
<dbReference type="GO" id="GO:0033539">
    <property type="term" value="P:fatty acid beta-oxidation using acyl-CoA dehydrogenase"/>
    <property type="evidence" value="ECO:0007669"/>
    <property type="project" value="TreeGrafter"/>
</dbReference>
<evidence type="ECO:0000313" key="5">
    <source>
        <dbReference type="EMBL" id="ALH95796.1"/>
    </source>
</evidence>
<dbReference type="EMBL" id="CP012808">
    <property type="protein sequence ID" value="ALH95796.1"/>
    <property type="molecule type" value="Genomic_DNA"/>
</dbReference>
<evidence type="ECO:0000259" key="3">
    <source>
        <dbReference type="Pfam" id="PF02770"/>
    </source>
</evidence>
<dbReference type="Gene3D" id="1.20.140.10">
    <property type="entry name" value="Butyryl-CoA Dehydrogenase, subunit A, domain 3"/>
    <property type="match status" value="1"/>
</dbReference>
<dbReference type="InterPro" id="IPR009100">
    <property type="entry name" value="AcylCoA_DH/oxidase_NM_dom_sf"/>
</dbReference>
<dbReference type="PIRSF" id="PIRSF016578">
    <property type="entry name" value="HsaA"/>
    <property type="match status" value="1"/>
</dbReference>
<dbReference type="GO" id="GO:0016712">
    <property type="term" value="F:oxidoreductase activity, acting on paired donors, with incorporation or reduction of molecular oxygen, reduced flavin or flavoprotein as one donor, and incorporation of one atom of oxygen"/>
    <property type="evidence" value="ECO:0007669"/>
    <property type="project" value="TreeGrafter"/>
</dbReference>
<dbReference type="Gene3D" id="1.10.540.10">
    <property type="entry name" value="Acyl-CoA dehydrogenase/oxidase, N-terminal domain"/>
    <property type="match status" value="1"/>
</dbReference>
<evidence type="ECO:0000259" key="4">
    <source>
        <dbReference type="Pfam" id="PF08028"/>
    </source>
</evidence>
<dbReference type="GO" id="GO:0050660">
    <property type="term" value="F:flavin adenine dinucleotide binding"/>
    <property type="evidence" value="ECO:0007669"/>
    <property type="project" value="InterPro"/>
</dbReference>
<dbReference type="KEGG" id="aei:AOY20_09805"/>
<dbReference type="PANTHER" id="PTHR48083:SF19">
    <property type="entry name" value="FLAVIN-DEPENDENT MONOOXYGENASE, OXYGENASE SUBUNIT HSAA"/>
    <property type="match status" value="1"/>
</dbReference>
<protein>
    <recommendedName>
        <fullName evidence="7">Acyl-CoA dehydrogenase</fullName>
    </recommendedName>
</protein>
<dbReference type="GO" id="GO:0003995">
    <property type="term" value="F:acyl-CoA dehydrogenase activity"/>
    <property type="evidence" value="ECO:0007669"/>
    <property type="project" value="TreeGrafter"/>
</dbReference>
<proteinExistence type="predicted"/>
<dbReference type="InterPro" id="IPR013107">
    <property type="entry name" value="Acyl-CoA_DH_C"/>
</dbReference>
<dbReference type="Pfam" id="PF02770">
    <property type="entry name" value="Acyl-CoA_dh_M"/>
    <property type="match status" value="1"/>
</dbReference>
<keyword evidence="1" id="KW-0285">Flavoprotein</keyword>
<feature type="domain" description="Acyl-CoA dehydrogenase C-terminal" evidence="4">
    <location>
        <begin position="249"/>
        <end position="382"/>
    </location>
</feature>
<dbReference type="Proteomes" id="UP000064939">
    <property type="component" value="Chromosome"/>
</dbReference>
<sequence>MTVFIDPSQNKINRKYDYIQSQEFIDFLNFLEEDAAERQRGGGAAPYKAVEYIKKIKLGALRLPVELGGKGLSIEELFKVFIEIAQFDNDIPQILRSHFQFVEDLLRSNHEEFQSYWIEKILQGQIIGNAFTEPVSAAVVGNGEYHTKLVQVNGNYEVSGTKIFSTGTLYADYVSIRVNDEQGQSLSVIVPTDREGVTRLDDWDGIGQKFTASGTTTFEHVKVYKHEIYSVLAEQVKFKPFTQLLLHSIVAGIVKAISREAIELVQKRQRTFVYAVSQAPQKDPLLLETVGEIAASAYIIENAVLNAAHAQDCAFKSTVNGVTDYALSHQAALEASLVKIAIEPLALKAAGQLFDVTGASSTRLKYDLDRHWRNIRTLASHNPAQFKAYAVGNLLVNQVDLPNNVYF</sequence>
<dbReference type="InterPro" id="IPR046373">
    <property type="entry name" value="Acyl-CoA_Oxase/DH_mid-dom_sf"/>
</dbReference>
<dbReference type="Gene3D" id="2.40.110.10">
    <property type="entry name" value="Butyryl-CoA Dehydrogenase, subunit A, domain 2"/>
    <property type="match status" value="1"/>
</dbReference>
<evidence type="ECO:0000256" key="1">
    <source>
        <dbReference type="ARBA" id="ARBA00022630"/>
    </source>
</evidence>
<evidence type="ECO:0000256" key="2">
    <source>
        <dbReference type="ARBA" id="ARBA00023002"/>
    </source>
</evidence>
<dbReference type="InterPro" id="IPR037069">
    <property type="entry name" value="AcylCoA_DH/ox_N_sf"/>
</dbReference>
<dbReference type="PANTHER" id="PTHR48083">
    <property type="entry name" value="MEDIUM-CHAIN SPECIFIC ACYL-COA DEHYDROGENASE, MITOCHONDRIAL-RELATED"/>
    <property type="match status" value="1"/>
</dbReference>
<dbReference type="OrthoDB" id="6184213at2"/>
<dbReference type="InterPro" id="IPR036250">
    <property type="entry name" value="AcylCo_DH-like_C"/>
</dbReference>
<feature type="domain" description="Acyl-CoA oxidase/dehydrogenase middle" evidence="3">
    <location>
        <begin position="130"/>
        <end position="221"/>
    </location>
</feature>
<dbReference type="AlphaFoldDB" id="A0A0N9WEN0"/>
<dbReference type="STRING" id="1324350.AOY20_09805"/>
<dbReference type="SUPFAM" id="SSF47203">
    <property type="entry name" value="Acyl-CoA dehydrogenase C-terminal domain-like"/>
    <property type="match status" value="1"/>
</dbReference>